<accession>U2YW98</accession>
<reference evidence="2 3" key="1">
    <citation type="submission" date="2013-09" db="EMBL/GenBank/DDBJ databases">
        <title>Whole genome sequencing of Halarchaeum acidiphilum strain MH1-52-1.</title>
        <authorList>
            <person name="Shimane Y."/>
            <person name="Minegishi H."/>
            <person name="Nishi S."/>
            <person name="Echigo A."/>
            <person name="Shuto A."/>
            <person name="Konishi M."/>
            <person name="Ito T."/>
            <person name="Ohkuma M."/>
            <person name="Ohta Y."/>
            <person name="Nagano Y."/>
            <person name="Tsubouchi T."/>
            <person name="Mori K."/>
            <person name="Usui K."/>
            <person name="Kamekura M."/>
            <person name="Usami R."/>
            <person name="Takaki Y."/>
            <person name="Hatada Y."/>
        </authorList>
    </citation>
    <scope>NUCLEOTIDE SEQUENCE [LARGE SCALE GENOMIC DNA]</scope>
    <source>
        <strain evidence="2 3">JCM 16109</strain>
    </source>
</reference>
<feature type="region of interest" description="Disordered" evidence="1">
    <location>
        <begin position="1"/>
        <end position="41"/>
    </location>
</feature>
<gene>
    <name evidence="2" type="ORF">MBEHAL_2060</name>
</gene>
<evidence type="ECO:0000313" key="3">
    <source>
        <dbReference type="Proteomes" id="UP000016986"/>
    </source>
</evidence>
<evidence type="ECO:0000256" key="1">
    <source>
        <dbReference type="SAM" id="MobiDB-lite"/>
    </source>
</evidence>
<dbReference type="EMBL" id="BATA01000058">
    <property type="protein sequence ID" value="GAD53300.1"/>
    <property type="molecule type" value="Genomic_DNA"/>
</dbReference>
<sequence length="41" mass="4460">MFGVQQSIEGVHRSLRAGTGAARPIPDERRSPATRSQLGIR</sequence>
<organism evidence="2 3">
    <name type="scientific">Halarchaeum acidiphilum MH1-52-1</name>
    <dbReference type="NCBI Taxonomy" id="1261545"/>
    <lineage>
        <taxon>Archaea</taxon>
        <taxon>Methanobacteriati</taxon>
        <taxon>Methanobacteriota</taxon>
        <taxon>Stenosarchaea group</taxon>
        <taxon>Halobacteria</taxon>
        <taxon>Halobacteriales</taxon>
        <taxon>Halobacteriaceae</taxon>
    </lineage>
</organism>
<comment type="caution">
    <text evidence="2">The sequence shown here is derived from an EMBL/GenBank/DDBJ whole genome shotgun (WGS) entry which is preliminary data.</text>
</comment>
<dbReference type="Proteomes" id="UP000016986">
    <property type="component" value="Unassembled WGS sequence"/>
</dbReference>
<keyword evidence="3" id="KW-1185">Reference proteome</keyword>
<protein>
    <submittedName>
        <fullName evidence="2">Uncharacterized protein</fullName>
    </submittedName>
</protein>
<proteinExistence type="predicted"/>
<dbReference type="AlphaFoldDB" id="U2YW98"/>
<evidence type="ECO:0000313" key="2">
    <source>
        <dbReference type="EMBL" id="GAD53300.1"/>
    </source>
</evidence>
<name>U2YW98_9EURY</name>